<reference evidence="1" key="1">
    <citation type="journal article" date="2015" name="Nature">
        <title>Complex archaea that bridge the gap between prokaryotes and eukaryotes.</title>
        <authorList>
            <person name="Spang A."/>
            <person name="Saw J.H."/>
            <person name="Jorgensen S.L."/>
            <person name="Zaremba-Niedzwiedzka K."/>
            <person name="Martijn J."/>
            <person name="Lind A.E."/>
            <person name="van Eijk R."/>
            <person name="Schleper C."/>
            <person name="Guy L."/>
            <person name="Ettema T.J."/>
        </authorList>
    </citation>
    <scope>NUCLEOTIDE SEQUENCE</scope>
</reference>
<comment type="caution">
    <text evidence="1">The sequence shown here is derived from an EMBL/GenBank/DDBJ whole genome shotgun (WGS) entry which is preliminary data.</text>
</comment>
<name>A0A0F9S2H6_9ZZZZ</name>
<dbReference type="EMBL" id="LAZR01002339">
    <property type="protein sequence ID" value="KKN31311.1"/>
    <property type="molecule type" value="Genomic_DNA"/>
</dbReference>
<protein>
    <submittedName>
        <fullName evidence="1">Uncharacterized protein</fullName>
    </submittedName>
</protein>
<accession>A0A0F9S2H6</accession>
<sequence>MEKLKIKAMLSDIIAEIDYDIWKERFNEETVQEPDKIDYNYKYLIDIVEEHLENNIGE</sequence>
<proteinExistence type="predicted"/>
<evidence type="ECO:0000313" key="1">
    <source>
        <dbReference type="EMBL" id="KKN31311.1"/>
    </source>
</evidence>
<dbReference type="AlphaFoldDB" id="A0A0F9S2H6"/>
<gene>
    <name evidence="1" type="ORF">LCGC14_0825160</name>
</gene>
<organism evidence="1">
    <name type="scientific">marine sediment metagenome</name>
    <dbReference type="NCBI Taxonomy" id="412755"/>
    <lineage>
        <taxon>unclassified sequences</taxon>
        <taxon>metagenomes</taxon>
        <taxon>ecological metagenomes</taxon>
    </lineage>
</organism>